<dbReference type="InterPro" id="IPR000160">
    <property type="entry name" value="GGDEF_dom"/>
</dbReference>
<dbReference type="CDD" id="cd01949">
    <property type="entry name" value="GGDEF"/>
    <property type="match status" value="1"/>
</dbReference>
<dbReference type="NCBIfam" id="TIGR00254">
    <property type="entry name" value="GGDEF"/>
    <property type="match status" value="1"/>
</dbReference>
<feature type="region of interest" description="Disordered" evidence="1">
    <location>
        <begin position="208"/>
        <end position="231"/>
    </location>
</feature>
<organism evidence="3 4">
    <name type="scientific">Catellatospora chokoriensis</name>
    <dbReference type="NCBI Taxonomy" id="310353"/>
    <lineage>
        <taxon>Bacteria</taxon>
        <taxon>Bacillati</taxon>
        <taxon>Actinomycetota</taxon>
        <taxon>Actinomycetes</taxon>
        <taxon>Micromonosporales</taxon>
        <taxon>Micromonosporaceae</taxon>
        <taxon>Catellatospora</taxon>
    </lineage>
</organism>
<gene>
    <name evidence="3" type="ORF">Cch02nite_32680</name>
</gene>
<protein>
    <recommendedName>
        <fullName evidence="2">GGDEF domain-containing protein</fullName>
    </recommendedName>
</protein>
<dbReference type="SUPFAM" id="SSF55073">
    <property type="entry name" value="Nucleotide cyclase"/>
    <property type="match status" value="1"/>
</dbReference>
<dbReference type="EMBL" id="BONG01000018">
    <property type="protein sequence ID" value="GIF89824.1"/>
    <property type="molecule type" value="Genomic_DNA"/>
</dbReference>
<dbReference type="RefSeq" id="WP_191838969.1">
    <property type="nucleotide sequence ID" value="NZ_BAAALB010000008.1"/>
</dbReference>
<name>A0A8J3K5F6_9ACTN</name>
<keyword evidence="4" id="KW-1185">Reference proteome</keyword>
<comment type="caution">
    <text evidence="3">The sequence shown here is derived from an EMBL/GenBank/DDBJ whole genome shotgun (WGS) entry which is preliminary data.</text>
</comment>
<dbReference type="GO" id="GO:0052621">
    <property type="term" value="F:diguanylate cyclase activity"/>
    <property type="evidence" value="ECO:0007669"/>
    <property type="project" value="TreeGrafter"/>
</dbReference>
<dbReference type="PANTHER" id="PTHR45138:SF9">
    <property type="entry name" value="DIGUANYLATE CYCLASE DGCM-RELATED"/>
    <property type="match status" value="1"/>
</dbReference>
<dbReference type="Gene3D" id="3.30.70.270">
    <property type="match status" value="1"/>
</dbReference>
<dbReference type="Proteomes" id="UP000619293">
    <property type="component" value="Unassembled WGS sequence"/>
</dbReference>
<evidence type="ECO:0000259" key="2">
    <source>
        <dbReference type="PROSITE" id="PS50887"/>
    </source>
</evidence>
<dbReference type="AlphaFoldDB" id="A0A8J3K5F6"/>
<evidence type="ECO:0000313" key="3">
    <source>
        <dbReference type="EMBL" id="GIF89824.1"/>
    </source>
</evidence>
<dbReference type="InterPro" id="IPR050469">
    <property type="entry name" value="Diguanylate_Cyclase"/>
</dbReference>
<dbReference type="PANTHER" id="PTHR45138">
    <property type="entry name" value="REGULATORY COMPONENTS OF SENSORY TRANSDUCTION SYSTEM"/>
    <property type="match status" value="1"/>
</dbReference>
<dbReference type="PROSITE" id="PS50887">
    <property type="entry name" value="GGDEF"/>
    <property type="match status" value="1"/>
</dbReference>
<sequence length="231" mass="25451">MFHIIMFVLCGGVLLAVGFTAGLFSTLPALRRMHEQVEGAAWSLTRDQLTEQLNRTGLLMLEHEPRWHGASIVMLVDVDLFKQVNDTYGHHVGDQLLRVVSQRLARVAERHAGVAARLAGDEFAVALPARRDVAAVAASVVAATARPAHVETDEGLVVLRVAVSVGACWIDSGDSMEEVGLHRADIAMYHAKKRHGGPAYAVYEPGMQMPVRSPRRGPRLRDLRRTRRRSL</sequence>
<reference evidence="3 4" key="1">
    <citation type="submission" date="2021-01" db="EMBL/GenBank/DDBJ databases">
        <title>Whole genome shotgun sequence of Catellatospora chokoriensis NBRC 107358.</title>
        <authorList>
            <person name="Komaki H."/>
            <person name="Tamura T."/>
        </authorList>
    </citation>
    <scope>NUCLEOTIDE SEQUENCE [LARGE SCALE GENOMIC DNA]</scope>
    <source>
        <strain evidence="3 4">NBRC 107358</strain>
    </source>
</reference>
<dbReference type="SMART" id="SM00267">
    <property type="entry name" value="GGDEF"/>
    <property type="match status" value="1"/>
</dbReference>
<evidence type="ECO:0000313" key="4">
    <source>
        <dbReference type="Proteomes" id="UP000619293"/>
    </source>
</evidence>
<feature type="compositionally biased region" description="Basic residues" evidence="1">
    <location>
        <begin position="213"/>
        <end position="231"/>
    </location>
</feature>
<evidence type="ECO:0000256" key="1">
    <source>
        <dbReference type="SAM" id="MobiDB-lite"/>
    </source>
</evidence>
<accession>A0A8J3K5F6</accession>
<feature type="domain" description="GGDEF" evidence="2">
    <location>
        <begin position="69"/>
        <end position="205"/>
    </location>
</feature>
<proteinExistence type="predicted"/>
<dbReference type="InterPro" id="IPR029787">
    <property type="entry name" value="Nucleotide_cyclase"/>
</dbReference>
<dbReference type="Pfam" id="PF00990">
    <property type="entry name" value="GGDEF"/>
    <property type="match status" value="1"/>
</dbReference>
<dbReference type="InterPro" id="IPR043128">
    <property type="entry name" value="Rev_trsase/Diguanyl_cyclase"/>
</dbReference>